<dbReference type="AlphaFoldDB" id="A0A833VN23"/>
<organism evidence="4 5">
    <name type="scientific">Carex littledalei</name>
    <dbReference type="NCBI Taxonomy" id="544730"/>
    <lineage>
        <taxon>Eukaryota</taxon>
        <taxon>Viridiplantae</taxon>
        <taxon>Streptophyta</taxon>
        <taxon>Embryophyta</taxon>
        <taxon>Tracheophyta</taxon>
        <taxon>Spermatophyta</taxon>
        <taxon>Magnoliopsida</taxon>
        <taxon>Liliopsida</taxon>
        <taxon>Poales</taxon>
        <taxon>Cyperaceae</taxon>
        <taxon>Cyperoideae</taxon>
        <taxon>Cariceae</taxon>
        <taxon>Carex</taxon>
        <taxon>Carex subgen. Euthyceras</taxon>
    </lineage>
</organism>
<accession>A0A833VN23</accession>
<dbReference type="GO" id="GO:0017128">
    <property type="term" value="F:phospholipid scramblase activity"/>
    <property type="evidence" value="ECO:0007669"/>
    <property type="project" value="InterPro"/>
</dbReference>
<dbReference type="Proteomes" id="UP000623129">
    <property type="component" value="Unassembled WGS sequence"/>
</dbReference>
<dbReference type="SUPFAM" id="SSF54518">
    <property type="entry name" value="Tubby C-terminal domain-like"/>
    <property type="match status" value="1"/>
</dbReference>
<evidence type="ECO:0000256" key="2">
    <source>
        <dbReference type="RuleBase" id="RU363116"/>
    </source>
</evidence>
<evidence type="ECO:0000256" key="1">
    <source>
        <dbReference type="ARBA" id="ARBA00005350"/>
    </source>
</evidence>
<feature type="coiled-coil region" evidence="3">
    <location>
        <begin position="60"/>
        <end position="87"/>
    </location>
</feature>
<comment type="caution">
    <text evidence="4">The sequence shown here is derived from an EMBL/GenBank/DDBJ whole genome shotgun (WGS) entry which is preliminary data.</text>
</comment>
<dbReference type="EMBL" id="SWLB01000015">
    <property type="protein sequence ID" value="KAF3328978.1"/>
    <property type="molecule type" value="Genomic_DNA"/>
</dbReference>
<dbReference type="Pfam" id="PF03803">
    <property type="entry name" value="Scramblase"/>
    <property type="match status" value="1"/>
</dbReference>
<dbReference type="InterPro" id="IPR005552">
    <property type="entry name" value="Scramblase"/>
</dbReference>
<dbReference type="PANTHER" id="PTHR23248:SF9">
    <property type="entry name" value="PHOSPHOLIPID SCRAMBLASE"/>
    <property type="match status" value="1"/>
</dbReference>
<dbReference type="OrthoDB" id="191150at2759"/>
<comment type="similarity">
    <text evidence="1 2">Belongs to the phospholipid scramblase family.</text>
</comment>
<dbReference type="GO" id="GO:0005886">
    <property type="term" value="C:plasma membrane"/>
    <property type="evidence" value="ECO:0007669"/>
    <property type="project" value="TreeGrafter"/>
</dbReference>
<protein>
    <recommendedName>
        <fullName evidence="2">Phospholipid scramblase</fullName>
    </recommendedName>
</protein>
<evidence type="ECO:0000256" key="3">
    <source>
        <dbReference type="SAM" id="Coils"/>
    </source>
</evidence>
<gene>
    <name evidence="4" type="ORF">FCM35_KLT06056</name>
</gene>
<reference evidence="4" key="1">
    <citation type="submission" date="2020-01" db="EMBL/GenBank/DDBJ databases">
        <title>Genome sequence of Kobresia littledalei, the first chromosome-level genome in the family Cyperaceae.</title>
        <authorList>
            <person name="Qu G."/>
        </authorList>
    </citation>
    <scope>NUCLEOTIDE SEQUENCE</scope>
    <source>
        <strain evidence="4">C.B.Clarke</strain>
        <tissue evidence="4">Leaf</tissue>
    </source>
</reference>
<dbReference type="InterPro" id="IPR025659">
    <property type="entry name" value="Tubby-like_C"/>
</dbReference>
<evidence type="ECO:0000313" key="5">
    <source>
        <dbReference type="Proteomes" id="UP000623129"/>
    </source>
</evidence>
<name>A0A833VN23_9POAL</name>
<proteinExistence type="inferred from homology"/>
<evidence type="ECO:0000313" key="4">
    <source>
        <dbReference type="EMBL" id="KAF3328978.1"/>
    </source>
</evidence>
<dbReference type="PANTHER" id="PTHR23248">
    <property type="entry name" value="PHOSPHOLIPID SCRAMBLASE-RELATED"/>
    <property type="match status" value="1"/>
</dbReference>
<keyword evidence="3" id="KW-0175">Coiled coil</keyword>
<keyword evidence="5" id="KW-1185">Reference proteome</keyword>
<sequence length="361" mass="41605">MGMRLSFTKETTISNPCAILRALGVNDWETPLQPGNFVQSHRFGSYHEKGGGTVTRDWFVKIWREEIKQWKEKKGKLRENKLDKNENNLLGSLSTFQIPFLNQGVDELAKVFSGRTSPVNHRRTDAISTERKLESLLSRNNLVIARDVEWANVLFSFEQESRYMIMDASYPSAPVGFIRETSNVIFRQLLRTRRPFVAHVNDSHGNEIFQVRRPFWLINSSIYVEVDGKEIGVVHRRWHLWKRIYDLYLGNSQFAVVENPGFWNWNFTLKDEEGNVLAEIDRNWRGIGLELFTDAGQYVIRFGGSISGYNNGSEYHIEGLEVVRPLTLSERAVAVALAVSLDCDYFSRRGGWGLPIILLEE</sequence>